<dbReference type="Pfam" id="PF13715">
    <property type="entry name" value="CarbopepD_reg_2"/>
    <property type="match status" value="1"/>
</dbReference>
<evidence type="ECO:0000256" key="3">
    <source>
        <dbReference type="ARBA" id="ARBA00022452"/>
    </source>
</evidence>
<dbReference type="SUPFAM" id="SSF56935">
    <property type="entry name" value="Porins"/>
    <property type="match status" value="1"/>
</dbReference>
<dbReference type="InterPro" id="IPR036942">
    <property type="entry name" value="Beta-barrel_TonB_sf"/>
</dbReference>
<dbReference type="InterPro" id="IPR008969">
    <property type="entry name" value="CarboxyPept-like_regulatory"/>
</dbReference>
<dbReference type="Pfam" id="PF07715">
    <property type="entry name" value="Plug"/>
    <property type="match status" value="1"/>
</dbReference>
<organism evidence="12 13">
    <name type="scientific">Lacihabitans lacunae</name>
    <dbReference type="NCBI Taxonomy" id="1028214"/>
    <lineage>
        <taxon>Bacteria</taxon>
        <taxon>Pseudomonadati</taxon>
        <taxon>Bacteroidota</taxon>
        <taxon>Cytophagia</taxon>
        <taxon>Cytophagales</taxon>
        <taxon>Leadbetterellaceae</taxon>
        <taxon>Lacihabitans</taxon>
    </lineage>
</organism>
<evidence type="ECO:0000256" key="6">
    <source>
        <dbReference type="ARBA" id="ARBA00023136"/>
    </source>
</evidence>
<dbReference type="Gene3D" id="2.60.40.1120">
    <property type="entry name" value="Carboxypeptidase-like, regulatory domain"/>
    <property type="match status" value="1"/>
</dbReference>
<evidence type="ECO:0000259" key="10">
    <source>
        <dbReference type="Pfam" id="PF07715"/>
    </source>
</evidence>
<dbReference type="PROSITE" id="PS52016">
    <property type="entry name" value="TONB_DEPENDENT_REC_3"/>
    <property type="match status" value="1"/>
</dbReference>
<dbReference type="Gene3D" id="2.40.170.20">
    <property type="entry name" value="TonB-dependent receptor, beta-barrel domain"/>
    <property type="match status" value="1"/>
</dbReference>
<evidence type="ECO:0000256" key="9">
    <source>
        <dbReference type="SAM" id="SignalP"/>
    </source>
</evidence>
<feature type="signal peptide" evidence="9">
    <location>
        <begin position="1"/>
        <end position="23"/>
    </location>
</feature>
<dbReference type="Proteomes" id="UP001595616">
    <property type="component" value="Unassembled WGS sequence"/>
</dbReference>
<keyword evidence="7 8" id="KW-0998">Cell outer membrane</keyword>
<name>A0ABV7YU37_9BACT</name>
<proteinExistence type="inferred from homology"/>
<reference evidence="13" key="1">
    <citation type="journal article" date="2019" name="Int. J. Syst. Evol. Microbiol.">
        <title>The Global Catalogue of Microorganisms (GCM) 10K type strain sequencing project: providing services to taxonomists for standard genome sequencing and annotation.</title>
        <authorList>
            <consortium name="The Broad Institute Genomics Platform"/>
            <consortium name="The Broad Institute Genome Sequencing Center for Infectious Disease"/>
            <person name="Wu L."/>
            <person name="Ma J."/>
        </authorList>
    </citation>
    <scope>NUCLEOTIDE SEQUENCE [LARGE SCALE GENOMIC DNA]</scope>
    <source>
        <strain evidence="13">CECT 7956</strain>
    </source>
</reference>
<evidence type="ECO:0000313" key="12">
    <source>
        <dbReference type="EMBL" id="MFC3810879.1"/>
    </source>
</evidence>
<evidence type="ECO:0000256" key="8">
    <source>
        <dbReference type="PROSITE-ProRule" id="PRU01360"/>
    </source>
</evidence>
<comment type="caution">
    <text evidence="12">The sequence shown here is derived from an EMBL/GenBank/DDBJ whole genome shotgun (WGS) entry which is preliminary data.</text>
</comment>
<evidence type="ECO:0000256" key="1">
    <source>
        <dbReference type="ARBA" id="ARBA00004571"/>
    </source>
</evidence>
<feature type="chain" id="PRO_5046398595" evidence="9">
    <location>
        <begin position="24"/>
        <end position="788"/>
    </location>
</feature>
<evidence type="ECO:0000256" key="4">
    <source>
        <dbReference type="ARBA" id="ARBA00022692"/>
    </source>
</evidence>
<keyword evidence="6 8" id="KW-0472">Membrane</keyword>
<comment type="similarity">
    <text evidence="8">Belongs to the TonB-dependent receptor family.</text>
</comment>
<keyword evidence="13" id="KW-1185">Reference proteome</keyword>
<evidence type="ECO:0000259" key="11">
    <source>
        <dbReference type="Pfam" id="PF14905"/>
    </source>
</evidence>
<keyword evidence="12" id="KW-0675">Receptor</keyword>
<dbReference type="InterPro" id="IPR012910">
    <property type="entry name" value="Plug_dom"/>
</dbReference>
<keyword evidence="2 8" id="KW-0813">Transport</keyword>
<keyword evidence="5 9" id="KW-0732">Signal</keyword>
<evidence type="ECO:0000256" key="7">
    <source>
        <dbReference type="ARBA" id="ARBA00023237"/>
    </source>
</evidence>
<dbReference type="InterPro" id="IPR037066">
    <property type="entry name" value="Plug_dom_sf"/>
</dbReference>
<evidence type="ECO:0000313" key="13">
    <source>
        <dbReference type="Proteomes" id="UP001595616"/>
    </source>
</evidence>
<dbReference type="RefSeq" id="WP_379837373.1">
    <property type="nucleotide sequence ID" value="NZ_JBHRYQ010000001.1"/>
</dbReference>
<evidence type="ECO:0000256" key="2">
    <source>
        <dbReference type="ARBA" id="ARBA00022448"/>
    </source>
</evidence>
<dbReference type="PANTHER" id="PTHR30069">
    <property type="entry name" value="TONB-DEPENDENT OUTER MEMBRANE RECEPTOR"/>
    <property type="match status" value="1"/>
</dbReference>
<gene>
    <name evidence="12" type="ORF">ACFOOI_09465</name>
</gene>
<dbReference type="PANTHER" id="PTHR30069:SF29">
    <property type="entry name" value="HEMOGLOBIN AND HEMOGLOBIN-HAPTOGLOBIN-BINDING PROTEIN 1-RELATED"/>
    <property type="match status" value="1"/>
</dbReference>
<dbReference type="Pfam" id="PF14905">
    <property type="entry name" value="OMP_b-brl_3"/>
    <property type="match status" value="1"/>
</dbReference>
<sequence>MFYSKKLLLSWGALFLLSLNVLAQNSGILKGQIVDSQTSEPMSFASVKIFQNQKLITGNVSNDKGDFEFTLPKGKYTFEIEFVGYRKYTSPEIELNSSILEVGQVKLFSSDKALDELVVQAEKSSMELSLDKRVFNVGKDLANRGGSASDILMNIPSVTVEPDGGIKLRGSQNVRILIDGKPSGMVSFKGGAGLRQLQASMIERVEVITNPSARYEAEGQAGIINIILKKDSKSGFNGSFEVITGNPANFGIGANVNYRHKKVNFFVNYGLAYRKNPYRGDTYQEVTVQDSVKILSQTNSGTVSGFDNNIRGGLDYYFSEKSILTASYLFSRAGGKRHTLNIYDDYLNTLSNPLRSIGRIQNEQEKEPMSEYVLSYKKEFNKKGQELNAQFRFLDHFENSDQVFTQNSTLPNGSMDTPNTFVQTSVNDEFEKQYLLQLDYVHPFAKDGKFEMGARTSLRNMVNDYVVNDVTPTGEVPIAWLDNYFIYKEDISAAYGIISNKTKKVSYQIGLRAETTNVSTTLRKTNEVNPRNYANLFPSAHFTYSLNKDNSLQLSYSRRIRRPVYNDLSPFMTLSDSRNFFSGNPNLNPEYSDVIELGHLVNFEKGSVTSSVYYRNTKDNIFSIRRVDSNGFSTSMPENLNSEKAYGLEFTSNYAPVKWWKLDFNFNLFHADIDGSNIEAQYVTKTNSWFARQTSRFILPKGFDMQLRTNYDAAQKTAQGSRKGILFFDYSLKKDIWNKKGSLNFSVLDIFNSRWMRTISKGPGFYTVSNRQFRPRQINLTLSYRLKQ</sequence>
<evidence type="ECO:0000256" key="5">
    <source>
        <dbReference type="ARBA" id="ARBA00022729"/>
    </source>
</evidence>
<feature type="domain" description="Outer membrane protein beta-barrel" evidence="11">
    <location>
        <begin position="378"/>
        <end position="784"/>
    </location>
</feature>
<dbReference type="InterPro" id="IPR039426">
    <property type="entry name" value="TonB-dep_rcpt-like"/>
</dbReference>
<dbReference type="EMBL" id="JBHRYQ010000001">
    <property type="protein sequence ID" value="MFC3810879.1"/>
    <property type="molecule type" value="Genomic_DNA"/>
</dbReference>
<keyword evidence="3 8" id="KW-1134">Transmembrane beta strand</keyword>
<dbReference type="InterPro" id="IPR041700">
    <property type="entry name" value="OMP_b-brl_3"/>
</dbReference>
<keyword evidence="4 8" id="KW-0812">Transmembrane</keyword>
<dbReference type="SUPFAM" id="SSF49464">
    <property type="entry name" value="Carboxypeptidase regulatory domain-like"/>
    <property type="match status" value="1"/>
</dbReference>
<dbReference type="Gene3D" id="2.170.130.10">
    <property type="entry name" value="TonB-dependent receptor, plug domain"/>
    <property type="match status" value="1"/>
</dbReference>
<protein>
    <submittedName>
        <fullName evidence="12">TonB-dependent receptor domain-containing protein</fullName>
    </submittedName>
</protein>
<comment type="subcellular location">
    <subcellularLocation>
        <location evidence="1 8">Cell outer membrane</location>
        <topology evidence="1 8">Multi-pass membrane protein</topology>
    </subcellularLocation>
</comment>
<feature type="domain" description="TonB-dependent receptor plug" evidence="10">
    <location>
        <begin position="145"/>
        <end position="222"/>
    </location>
</feature>
<accession>A0ABV7YU37</accession>